<evidence type="ECO:0000259" key="5">
    <source>
        <dbReference type="PROSITE" id="PS50932"/>
    </source>
</evidence>
<dbReference type="CDD" id="cd06278">
    <property type="entry name" value="PBP1_LacI-like"/>
    <property type="match status" value="1"/>
</dbReference>
<name>A0A8B2NW47_9HYPH</name>
<dbReference type="GO" id="GO:0003700">
    <property type="term" value="F:DNA-binding transcription factor activity"/>
    <property type="evidence" value="ECO:0007669"/>
    <property type="project" value="TreeGrafter"/>
</dbReference>
<keyword evidence="4" id="KW-0804">Transcription</keyword>
<dbReference type="InterPro" id="IPR010982">
    <property type="entry name" value="Lambda_DNA-bd_dom_sf"/>
</dbReference>
<dbReference type="InterPro" id="IPR001761">
    <property type="entry name" value="Peripla_BP/Lac1_sug-bd_dom"/>
</dbReference>
<protein>
    <submittedName>
        <fullName evidence="6">Transcriptional regulator</fullName>
    </submittedName>
</protein>
<dbReference type="PANTHER" id="PTHR30146:SF95">
    <property type="entry name" value="RIBOSE OPERON REPRESSOR"/>
    <property type="match status" value="1"/>
</dbReference>
<keyword evidence="1" id="KW-0678">Repressor</keyword>
<accession>A0A8B2NW47</accession>
<dbReference type="GO" id="GO:0000976">
    <property type="term" value="F:transcription cis-regulatory region binding"/>
    <property type="evidence" value="ECO:0007669"/>
    <property type="project" value="TreeGrafter"/>
</dbReference>
<sequence>MGTMAKKSIRTTSFDVAALAGVSQSAVSRAFTPGSSIKATTRDKILEAARKLNYVPNSIASSLTKNRSSIVAVILGTLSNPFYVHTLHAFSQELQKLGRQTLTLTLSDTMDTDEAILKVLQYQVEAVILTSAQLSTRMINLCHDRGIPVVLFNRYIPHSDVYGVRCDNVSGGRMVADAFLAAGARSFMMITGEANGSTSQDRVRGFVERVLEAGIPRSAISSYPGLRSYEGGAAAVDMHVAAGHEIPDAIFGIADVMAMGAMDALRYRYGKRVPEDVMVAGFDGIPEGGRPPYQLTTVRQPVAEMVTETLNLLNFDGAREPEELTRDRPIAGEMIWRATVPRPARAEPAPVAVAPEASAG</sequence>
<dbReference type="PROSITE" id="PS50932">
    <property type="entry name" value="HTH_LACI_2"/>
    <property type="match status" value="1"/>
</dbReference>
<dbReference type="Proteomes" id="UP000249590">
    <property type="component" value="Unassembled WGS sequence"/>
</dbReference>
<dbReference type="InterPro" id="IPR028082">
    <property type="entry name" value="Peripla_BP_I"/>
</dbReference>
<evidence type="ECO:0000313" key="6">
    <source>
        <dbReference type="EMBL" id="RAI03593.1"/>
    </source>
</evidence>
<dbReference type="Pfam" id="PF00532">
    <property type="entry name" value="Peripla_BP_1"/>
    <property type="match status" value="1"/>
</dbReference>
<comment type="caution">
    <text evidence="6">The sequence shown here is derived from an EMBL/GenBank/DDBJ whole genome shotgun (WGS) entry which is preliminary data.</text>
</comment>
<evidence type="ECO:0000256" key="3">
    <source>
        <dbReference type="ARBA" id="ARBA00023125"/>
    </source>
</evidence>
<dbReference type="PANTHER" id="PTHR30146">
    <property type="entry name" value="LACI-RELATED TRANSCRIPTIONAL REPRESSOR"/>
    <property type="match status" value="1"/>
</dbReference>
<dbReference type="SMART" id="SM00354">
    <property type="entry name" value="HTH_LACI"/>
    <property type="match status" value="1"/>
</dbReference>
<dbReference type="CDD" id="cd01392">
    <property type="entry name" value="HTH_LacI"/>
    <property type="match status" value="1"/>
</dbReference>
<evidence type="ECO:0000256" key="4">
    <source>
        <dbReference type="ARBA" id="ARBA00023163"/>
    </source>
</evidence>
<evidence type="ECO:0000256" key="1">
    <source>
        <dbReference type="ARBA" id="ARBA00022491"/>
    </source>
</evidence>
<proteinExistence type="predicted"/>
<dbReference type="Gene3D" id="3.40.50.2300">
    <property type="match status" value="2"/>
</dbReference>
<keyword evidence="2" id="KW-0805">Transcription regulation</keyword>
<evidence type="ECO:0000256" key="2">
    <source>
        <dbReference type="ARBA" id="ARBA00023015"/>
    </source>
</evidence>
<dbReference type="AlphaFoldDB" id="A0A8B2NW47"/>
<dbReference type="Pfam" id="PF00356">
    <property type="entry name" value="LacI"/>
    <property type="match status" value="1"/>
</dbReference>
<reference evidence="6 7" key="1">
    <citation type="submission" date="2018-05" db="EMBL/GenBank/DDBJ databases">
        <title>Acuticoccus sediminis sp. nov., isolated from deep-sea sediment of Indian Ocean.</title>
        <authorList>
            <person name="Liu X."/>
            <person name="Lai Q."/>
            <person name="Du Y."/>
            <person name="Sun F."/>
            <person name="Zhang X."/>
            <person name="Wang S."/>
            <person name="Shao Z."/>
        </authorList>
    </citation>
    <scope>NUCLEOTIDE SEQUENCE [LARGE SCALE GENOMIC DNA]</scope>
    <source>
        <strain evidence="6 7">PTG4-2</strain>
    </source>
</reference>
<dbReference type="EMBL" id="QHHQ01000001">
    <property type="protein sequence ID" value="RAI03593.1"/>
    <property type="molecule type" value="Genomic_DNA"/>
</dbReference>
<organism evidence="6 7">
    <name type="scientific">Acuticoccus sediminis</name>
    <dbReference type="NCBI Taxonomy" id="2184697"/>
    <lineage>
        <taxon>Bacteria</taxon>
        <taxon>Pseudomonadati</taxon>
        <taxon>Pseudomonadota</taxon>
        <taxon>Alphaproteobacteria</taxon>
        <taxon>Hyphomicrobiales</taxon>
        <taxon>Amorphaceae</taxon>
        <taxon>Acuticoccus</taxon>
    </lineage>
</organism>
<gene>
    <name evidence="6" type="ORF">DLJ53_03635</name>
</gene>
<keyword evidence="3" id="KW-0238">DNA-binding</keyword>
<dbReference type="InterPro" id="IPR000843">
    <property type="entry name" value="HTH_LacI"/>
</dbReference>
<evidence type="ECO:0000313" key="7">
    <source>
        <dbReference type="Proteomes" id="UP000249590"/>
    </source>
</evidence>
<feature type="domain" description="HTH lacI-type" evidence="5">
    <location>
        <begin position="11"/>
        <end position="65"/>
    </location>
</feature>
<dbReference type="SUPFAM" id="SSF47413">
    <property type="entry name" value="lambda repressor-like DNA-binding domains"/>
    <property type="match status" value="1"/>
</dbReference>
<dbReference type="SUPFAM" id="SSF53822">
    <property type="entry name" value="Periplasmic binding protein-like I"/>
    <property type="match status" value="1"/>
</dbReference>
<dbReference type="Gene3D" id="1.10.260.40">
    <property type="entry name" value="lambda repressor-like DNA-binding domains"/>
    <property type="match status" value="1"/>
</dbReference>
<keyword evidence="7" id="KW-1185">Reference proteome</keyword>